<dbReference type="WBParaSite" id="NBR_0002178701-mRNA-1">
    <property type="protein sequence ID" value="NBR_0002178701-mRNA-1"/>
    <property type="gene ID" value="NBR_0002178701"/>
</dbReference>
<sequence>METAEKFRNDMINLGFFNEATPTFQAFSEQHFTIFMDRRCLEIIKRAKELICLPYLELAEVGSGEEISEETIIQYREAFGKVMPKSLGAYDSVYPVLLQLPKCTVSKSTVDLLELIFSVLTDAVSTTNEKLSARLILTVRNVLRLFELTAPPIFYNNCYYICHRLMLLPFSVLKSVDKQSEKYTNFRPILSESLWKLRDIAADMLEQTIRQCRRDITIMLAKDDLFVKIDDGERYDETKNVLNACLKHVKNISNLLRSVLAEMVYSQTMANIVSFLMDSLCDVILKMEDIRSVDADISAVMLEELLTQLLPIFTINGRSSLHEICSTSYFRTKEIVFCLKGSLQSIDDRWCSAKGPLAQWLQPNEIRTLIKALFMNTEQRRQLLDSIF</sequence>
<keyword evidence="4" id="KW-1185">Reference proteome</keyword>
<reference evidence="5" key="1">
    <citation type="submission" date="2017-02" db="UniProtKB">
        <authorList>
            <consortium name="WormBaseParasite"/>
        </authorList>
    </citation>
    <scope>IDENTIFICATION</scope>
</reference>
<evidence type="ECO:0000259" key="1">
    <source>
        <dbReference type="Pfam" id="PF20666"/>
    </source>
</evidence>
<feature type="domain" description="ZW10 C-terminal helical" evidence="2">
    <location>
        <begin position="241"/>
        <end position="385"/>
    </location>
</feature>
<dbReference type="EMBL" id="UYSL01026859">
    <property type="protein sequence ID" value="VDL86091.1"/>
    <property type="molecule type" value="Genomic_DNA"/>
</dbReference>
<dbReference type="PANTHER" id="PTHR12205">
    <property type="entry name" value="CENTROMERE/KINETOCHORE PROTEIN ZW10"/>
    <property type="match status" value="1"/>
</dbReference>
<dbReference type="STRING" id="27835.A0A0N4YX15"/>
<evidence type="ECO:0000313" key="4">
    <source>
        <dbReference type="Proteomes" id="UP000271162"/>
    </source>
</evidence>
<dbReference type="AlphaFoldDB" id="A0A0N4YX15"/>
<feature type="domain" description="Centromere/kinetochore protein zw10 C-terminal" evidence="1">
    <location>
        <begin position="99"/>
        <end position="216"/>
    </location>
</feature>
<accession>A0A0N4YX15</accession>
<dbReference type="PANTHER" id="PTHR12205:SF0">
    <property type="entry name" value="CENTROMERE_KINETOCHORE PROTEIN ZW10 HOMOLOG"/>
    <property type="match status" value="1"/>
</dbReference>
<protein>
    <submittedName>
        <fullName evidence="3 5">Uncharacterized protein</fullName>
    </submittedName>
</protein>
<dbReference type="GO" id="GO:0006888">
    <property type="term" value="P:endoplasmic reticulum to Golgi vesicle-mediated transport"/>
    <property type="evidence" value="ECO:0007669"/>
    <property type="project" value="TreeGrafter"/>
</dbReference>
<dbReference type="GO" id="GO:0007094">
    <property type="term" value="P:mitotic spindle assembly checkpoint signaling"/>
    <property type="evidence" value="ECO:0007669"/>
    <property type="project" value="TreeGrafter"/>
</dbReference>
<dbReference type="InterPro" id="IPR048343">
    <property type="entry name" value="ZW10_C"/>
</dbReference>
<evidence type="ECO:0000313" key="5">
    <source>
        <dbReference type="WBParaSite" id="NBR_0002178701-mRNA-1"/>
    </source>
</evidence>
<dbReference type="GO" id="GO:1990423">
    <property type="term" value="C:RZZ complex"/>
    <property type="evidence" value="ECO:0007669"/>
    <property type="project" value="TreeGrafter"/>
</dbReference>
<dbReference type="Proteomes" id="UP000271162">
    <property type="component" value="Unassembled WGS sequence"/>
</dbReference>
<dbReference type="Pfam" id="PF20666">
    <property type="entry name" value="ZW10_C"/>
    <property type="match status" value="1"/>
</dbReference>
<organism evidence="5">
    <name type="scientific">Nippostrongylus brasiliensis</name>
    <name type="common">Rat hookworm</name>
    <dbReference type="NCBI Taxonomy" id="27835"/>
    <lineage>
        <taxon>Eukaryota</taxon>
        <taxon>Metazoa</taxon>
        <taxon>Ecdysozoa</taxon>
        <taxon>Nematoda</taxon>
        <taxon>Chromadorea</taxon>
        <taxon>Rhabditida</taxon>
        <taxon>Rhabditina</taxon>
        <taxon>Rhabditomorpha</taxon>
        <taxon>Strongyloidea</taxon>
        <taxon>Heligmosomidae</taxon>
        <taxon>Nippostrongylus</taxon>
    </lineage>
</organism>
<proteinExistence type="predicted"/>
<dbReference type="InterPro" id="IPR046362">
    <property type="entry name" value="Zw10/DSL1_C_sf"/>
</dbReference>
<dbReference type="InterPro" id="IPR055148">
    <property type="entry name" value="ZW10_C_2"/>
</dbReference>
<name>A0A0N4YX15_NIPBR</name>
<gene>
    <name evidence="3" type="ORF">NBR_LOCUS21788</name>
</gene>
<evidence type="ECO:0000259" key="2">
    <source>
        <dbReference type="Pfam" id="PF22766"/>
    </source>
</evidence>
<dbReference type="Pfam" id="PF22766">
    <property type="entry name" value="ZW10_C2"/>
    <property type="match status" value="1"/>
</dbReference>
<reference evidence="3 4" key="2">
    <citation type="submission" date="2018-11" db="EMBL/GenBank/DDBJ databases">
        <authorList>
            <consortium name="Pathogen Informatics"/>
        </authorList>
    </citation>
    <scope>NUCLEOTIDE SEQUENCE [LARGE SCALE GENOMIC DNA]</scope>
</reference>
<evidence type="ECO:0000313" key="3">
    <source>
        <dbReference type="EMBL" id="VDL86091.1"/>
    </source>
</evidence>
<dbReference type="OMA" id="CALPECA"/>
<dbReference type="GO" id="GO:0005737">
    <property type="term" value="C:cytoplasm"/>
    <property type="evidence" value="ECO:0007669"/>
    <property type="project" value="GOC"/>
</dbReference>
<dbReference type="Gene3D" id="1.10.357.150">
    <property type="match status" value="1"/>
</dbReference>